<dbReference type="eggNOG" id="ENOG5031W1T">
    <property type="taxonomic scope" value="Bacteria"/>
</dbReference>
<sequence length="119" mass="13004">MTTITQNVGRGDILLHRGVSERVGVQWTQDAGDGQGYRPVDMDGWTGVFRMSGPLGDVWFETDDVSLDSRGVAAVMLAPGTFDGDEWAGRTDGEWRLTARNPLSGGVELLGWGHYHLEL</sequence>
<proteinExistence type="predicted"/>
<protein>
    <submittedName>
        <fullName evidence="1">Putative tail fiber protein</fullName>
    </submittedName>
</protein>
<name>A0A087DQK6_9BIFI</name>
<dbReference type="OrthoDB" id="3234117at2"/>
<gene>
    <name evidence="1" type="ORF">BSTEL_0617</name>
</gene>
<comment type="caution">
    <text evidence="1">The sequence shown here is derived from an EMBL/GenBank/DDBJ whole genome shotgun (WGS) entry which is preliminary data.</text>
</comment>
<evidence type="ECO:0000313" key="2">
    <source>
        <dbReference type="Proteomes" id="UP000029004"/>
    </source>
</evidence>
<dbReference type="STRING" id="762211.BSTEL_0617"/>
<dbReference type="Proteomes" id="UP000029004">
    <property type="component" value="Unassembled WGS sequence"/>
</dbReference>
<dbReference type="EMBL" id="JGZP01000011">
    <property type="protein sequence ID" value="KFI97806.1"/>
    <property type="molecule type" value="Genomic_DNA"/>
</dbReference>
<dbReference type="RefSeq" id="WP_034527555.1">
    <property type="nucleotide sequence ID" value="NZ_JGZP01000011.1"/>
</dbReference>
<keyword evidence="2" id="KW-1185">Reference proteome</keyword>
<dbReference type="AlphaFoldDB" id="A0A087DQK6"/>
<reference evidence="1 2" key="1">
    <citation type="submission" date="2014-03" db="EMBL/GenBank/DDBJ databases">
        <title>Genomics of Bifidobacteria.</title>
        <authorList>
            <person name="Ventura M."/>
            <person name="Milani C."/>
            <person name="Lugli G.A."/>
        </authorList>
    </citation>
    <scope>NUCLEOTIDE SEQUENCE [LARGE SCALE GENOMIC DNA]</scope>
    <source>
        <strain evidence="1 2">DSM 23968</strain>
    </source>
</reference>
<organism evidence="1 2">
    <name type="scientific">Bifidobacterium stellenboschense</name>
    <dbReference type="NCBI Taxonomy" id="762211"/>
    <lineage>
        <taxon>Bacteria</taxon>
        <taxon>Bacillati</taxon>
        <taxon>Actinomycetota</taxon>
        <taxon>Actinomycetes</taxon>
        <taxon>Bifidobacteriales</taxon>
        <taxon>Bifidobacteriaceae</taxon>
        <taxon>Bifidobacterium</taxon>
    </lineage>
</organism>
<accession>A0A087DQK6</accession>
<evidence type="ECO:0000313" key="1">
    <source>
        <dbReference type="EMBL" id="KFI97806.1"/>
    </source>
</evidence>